<name>A0ABT4LFT9_9PROT</name>
<dbReference type="RefSeq" id="WP_269422160.1">
    <property type="nucleotide sequence ID" value="NZ_JAPWGY010000001.1"/>
</dbReference>
<gene>
    <name evidence="2" type="ORF">O4H49_04190</name>
</gene>
<organism evidence="2 3">
    <name type="scientific">Kiloniella laminariae</name>
    <dbReference type="NCBI Taxonomy" id="454162"/>
    <lineage>
        <taxon>Bacteria</taxon>
        <taxon>Pseudomonadati</taxon>
        <taxon>Pseudomonadota</taxon>
        <taxon>Alphaproteobacteria</taxon>
        <taxon>Rhodospirillales</taxon>
        <taxon>Kiloniellaceae</taxon>
        <taxon>Kiloniella</taxon>
    </lineage>
</organism>
<feature type="domain" description="Solute-binding protein family 3/N-terminal" evidence="1">
    <location>
        <begin position="39"/>
        <end position="253"/>
    </location>
</feature>
<dbReference type="PANTHER" id="PTHR38834:SF3">
    <property type="entry name" value="SOLUTE-BINDING PROTEIN FAMILY 3_N-TERMINAL DOMAIN-CONTAINING PROTEIN"/>
    <property type="match status" value="1"/>
</dbReference>
<dbReference type="EMBL" id="JAPWGY010000001">
    <property type="protein sequence ID" value="MCZ4279965.1"/>
    <property type="molecule type" value="Genomic_DNA"/>
</dbReference>
<reference evidence="2" key="1">
    <citation type="submission" date="2022-12" db="EMBL/GenBank/DDBJ databases">
        <title>Bacterial isolates from different developmental stages of Nematostella vectensis.</title>
        <authorList>
            <person name="Fraune S."/>
        </authorList>
    </citation>
    <scope>NUCLEOTIDE SEQUENCE</scope>
    <source>
        <strain evidence="2">G21630-S1</strain>
    </source>
</reference>
<proteinExistence type="predicted"/>
<dbReference type="SUPFAM" id="SSF53850">
    <property type="entry name" value="Periplasmic binding protein-like II"/>
    <property type="match status" value="1"/>
</dbReference>
<dbReference type="Gene3D" id="3.40.190.10">
    <property type="entry name" value="Periplasmic binding protein-like II"/>
    <property type="match status" value="2"/>
</dbReference>
<dbReference type="InterPro" id="IPR001638">
    <property type="entry name" value="Solute-binding_3/MltF_N"/>
</dbReference>
<accession>A0ABT4LFT9</accession>
<dbReference type="Pfam" id="PF00497">
    <property type="entry name" value="SBP_bac_3"/>
    <property type="match status" value="1"/>
</dbReference>
<dbReference type="PANTHER" id="PTHR38834">
    <property type="entry name" value="PERIPLASMIC SUBSTRATE BINDING PROTEIN FAMILY 3"/>
    <property type="match status" value="1"/>
</dbReference>
<keyword evidence="3" id="KW-1185">Reference proteome</keyword>
<dbReference type="Proteomes" id="UP001069802">
    <property type="component" value="Unassembled WGS sequence"/>
</dbReference>
<evidence type="ECO:0000259" key="1">
    <source>
        <dbReference type="Pfam" id="PF00497"/>
    </source>
</evidence>
<evidence type="ECO:0000313" key="3">
    <source>
        <dbReference type="Proteomes" id="UP001069802"/>
    </source>
</evidence>
<sequence>MPGMTLPCKYSRTPRVLLLLSFLTLFPLWRTEATELKLVTGNYPPYTTEQRKGGGLVTEVVRHVFSHMGYETSVDFLPWKRGYVLAERGDFVATFPYLRTKEREAAFFFSDPVIEWRSKVFVHRKANIDFENLSDLAGLTECLPHHYGGLEQLDRMYAANEIRRIRPPFIKSCWLMVLKGRADFFIEDIFVAGMARREYLGKDREQVVDIGSFVSVDLGYVIFPRGLPGSEMRVQSFNQSLQELTDQGEIEQIGNGSLMRTDGVQELVN</sequence>
<comment type="caution">
    <text evidence="2">The sequence shown here is derived from an EMBL/GenBank/DDBJ whole genome shotgun (WGS) entry which is preliminary data.</text>
</comment>
<evidence type="ECO:0000313" key="2">
    <source>
        <dbReference type="EMBL" id="MCZ4279965.1"/>
    </source>
</evidence>
<protein>
    <submittedName>
        <fullName evidence="2">Transporter substrate-binding domain-containing protein</fullName>
    </submittedName>
</protein>